<organism evidence="1 2">
    <name type="scientific">Alteromonas pelagimontana</name>
    <dbReference type="NCBI Taxonomy" id="1858656"/>
    <lineage>
        <taxon>Bacteria</taxon>
        <taxon>Pseudomonadati</taxon>
        <taxon>Pseudomonadota</taxon>
        <taxon>Gammaproteobacteria</taxon>
        <taxon>Alteromonadales</taxon>
        <taxon>Alteromonadaceae</taxon>
        <taxon>Alteromonas/Salinimonas group</taxon>
        <taxon>Alteromonas</taxon>
    </lineage>
</organism>
<proteinExistence type="predicted"/>
<protein>
    <submittedName>
        <fullName evidence="1">Uncharacterized protein</fullName>
    </submittedName>
</protein>
<dbReference type="Proteomes" id="UP000219285">
    <property type="component" value="Chromosome"/>
</dbReference>
<dbReference type="OrthoDB" id="5705783at2"/>
<dbReference type="GO" id="GO:0003676">
    <property type="term" value="F:nucleic acid binding"/>
    <property type="evidence" value="ECO:0007669"/>
    <property type="project" value="InterPro"/>
</dbReference>
<dbReference type="InterPro" id="IPR036397">
    <property type="entry name" value="RNaseH_sf"/>
</dbReference>
<evidence type="ECO:0000313" key="2">
    <source>
        <dbReference type="Proteomes" id="UP000219285"/>
    </source>
</evidence>
<accession>A0A6M4MAN2</accession>
<reference evidence="2" key="1">
    <citation type="submission" date="2014-12" db="EMBL/GenBank/DDBJ databases">
        <title>Complete genome sequence of a multi-drug resistant Klebsiella pneumoniae.</title>
        <authorList>
            <person name="Hua X."/>
            <person name="Chen Q."/>
            <person name="Li X."/>
            <person name="Feng Y."/>
            <person name="Ruan Z."/>
            <person name="Yu Y."/>
        </authorList>
    </citation>
    <scope>NUCLEOTIDE SEQUENCE [LARGE SCALE GENOMIC DNA]</scope>
    <source>
        <strain evidence="2">5.12</strain>
    </source>
</reference>
<dbReference type="EMBL" id="CP052766">
    <property type="protein sequence ID" value="QJR80222.1"/>
    <property type="molecule type" value="Genomic_DNA"/>
</dbReference>
<gene>
    <name evidence="1" type="ORF">CA267_005250</name>
</gene>
<reference evidence="1 2" key="2">
    <citation type="submission" date="2020-04" db="EMBL/GenBank/DDBJ databases">
        <title>Complete genome sequence of Alteromonas pelagimontana 5.12T.</title>
        <authorList>
            <person name="Sinha R.K."/>
            <person name="Krishnan K.P."/>
            <person name="Kurian J.P."/>
        </authorList>
    </citation>
    <scope>NUCLEOTIDE SEQUENCE [LARGE SCALE GENOMIC DNA]</scope>
    <source>
        <strain evidence="1 2">5.12</strain>
    </source>
</reference>
<dbReference type="RefSeq" id="WP_075608466.1">
    <property type="nucleotide sequence ID" value="NZ_CP052766.1"/>
</dbReference>
<sequence>MEASGFGASSYPIEIGVKRSDGERFCMLIKPYDDWKHWDNSAEALHGISREHLLRFGSDGGVVCDRLNGFLNAQTAYSDGWVVDNPWLIQLFARAGRMMTFRLSALEHVLSEAQMKSWHKVKSDLYSRQSRSRHRASVDAELIQQTFLQTSLASS</sequence>
<dbReference type="SUPFAM" id="SSF53098">
    <property type="entry name" value="Ribonuclease H-like"/>
    <property type="match status" value="1"/>
</dbReference>
<dbReference type="Gene3D" id="3.30.420.10">
    <property type="entry name" value="Ribonuclease H-like superfamily/Ribonuclease H"/>
    <property type="match status" value="1"/>
</dbReference>
<dbReference type="InterPro" id="IPR012337">
    <property type="entry name" value="RNaseH-like_sf"/>
</dbReference>
<dbReference type="KEGG" id="apel:CA267_005250"/>
<name>A0A6M4MAN2_9ALTE</name>
<keyword evidence="2" id="KW-1185">Reference proteome</keyword>
<evidence type="ECO:0000313" key="1">
    <source>
        <dbReference type="EMBL" id="QJR80222.1"/>
    </source>
</evidence>
<dbReference type="AlphaFoldDB" id="A0A6M4MAN2"/>